<sequence>MLSSCARKTLLNLGAPQLSRSTLRLASSRHFSVFSRLNGLHRPKVVPPVTVVGQQTQLDKDFITYGIRPSSTRSVMRNVTPGSLYESALRHEMGTKITSCGALAVYSGAKTGRSPSDKRIVDNASEEYNDDIWWGKINHKLSPESFQALKADAINYLDERDELYVVDGYAGWDPEYRIKVRVVASRAYHALFMENMLVIPPAEELDAFQPDFVIFNAGQCKANRNIEGLTSDTSVAVNFKANEMVIMGTEYAGEMKKGILTLMMQAMPHKFGQLPLHSSCNIQKDPISGKPTDCTLFFGLSGTGKTTLSADPSRYLVGDDEHVWTDKGVFNVEGGCYAKAIGLTKETEPEIYNAIRFGTVLENVQVDPRTREVDFNDTSITENTRCSYPLYYIENSHIPAKIDIHPSNVILLTCDAFGVLPPVSFLTPDQVQYYFVSGYTAKVAGTEDGITEPVATFSSCFGAPFLVWHPTVYAEMLADKLEKHHCSAFLLNTGWTGGSYTNGGSRIKLEYTRKMIDAIHNGTLKSMVEAEELVSTPVFGLRIPTSLPGIPSEVLDPANGWADKQAYLQQLQRLAVLFNNNFEEYASKCPSRVAAAGPRVIESSGDTVRQTESNHSMATSSEVRRQTKAATVKDEI</sequence>
<dbReference type="InterPro" id="IPR001272">
    <property type="entry name" value="PEP_carboxykinase_ATP"/>
</dbReference>
<keyword evidence="8" id="KW-0456">Lyase</keyword>
<dbReference type="HAMAP" id="MF_00453">
    <property type="entry name" value="PEPCK_ATP"/>
    <property type="match status" value="1"/>
</dbReference>
<name>C5KHD2_PERM5</name>
<evidence type="ECO:0000313" key="12">
    <source>
        <dbReference type="Proteomes" id="UP000007800"/>
    </source>
</evidence>
<organism evidence="12">
    <name type="scientific">Perkinsus marinus (strain ATCC 50983 / TXsc)</name>
    <dbReference type="NCBI Taxonomy" id="423536"/>
    <lineage>
        <taxon>Eukaryota</taxon>
        <taxon>Sar</taxon>
        <taxon>Alveolata</taxon>
        <taxon>Perkinsozoa</taxon>
        <taxon>Perkinsea</taxon>
        <taxon>Perkinsida</taxon>
        <taxon>Perkinsidae</taxon>
        <taxon>Perkinsus</taxon>
    </lineage>
</organism>
<evidence type="ECO:0000313" key="11">
    <source>
        <dbReference type="EMBL" id="EER15994.1"/>
    </source>
</evidence>
<dbReference type="Gene3D" id="3.40.449.10">
    <property type="entry name" value="Phosphoenolpyruvate Carboxykinase, domain 1"/>
    <property type="match status" value="1"/>
</dbReference>
<dbReference type="CDD" id="cd00484">
    <property type="entry name" value="PEPCK_ATP"/>
    <property type="match status" value="1"/>
</dbReference>
<evidence type="ECO:0000256" key="8">
    <source>
        <dbReference type="ARBA" id="ARBA00023239"/>
    </source>
</evidence>
<evidence type="ECO:0000256" key="6">
    <source>
        <dbReference type="ARBA" id="ARBA00022793"/>
    </source>
</evidence>
<keyword evidence="6" id="KW-0210">Decarboxylase</keyword>
<dbReference type="EMBL" id="GG673069">
    <property type="protein sequence ID" value="EER15994.1"/>
    <property type="molecule type" value="Genomic_DNA"/>
</dbReference>
<gene>
    <name evidence="11" type="ORF">Pmar_PMAR003455</name>
</gene>
<evidence type="ECO:0000256" key="1">
    <source>
        <dbReference type="ARBA" id="ARBA00004742"/>
    </source>
</evidence>
<dbReference type="SUPFAM" id="SSF68923">
    <property type="entry name" value="PEP carboxykinase N-terminal domain"/>
    <property type="match status" value="1"/>
</dbReference>
<feature type="region of interest" description="Disordered" evidence="10">
    <location>
        <begin position="604"/>
        <end position="636"/>
    </location>
</feature>
<keyword evidence="7" id="KW-0067">ATP-binding</keyword>
<dbReference type="OMA" id="MRYAGEM"/>
<keyword evidence="12" id="KW-1185">Reference proteome</keyword>
<dbReference type="GO" id="GO:0005524">
    <property type="term" value="F:ATP binding"/>
    <property type="evidence" value="ECO:0007669"/>
    <property type="project" value="UniProtKB-KW"/>
</dbReference>
<dbReference type="UniPathway" id="UPA00138"/>
<evidence type="ECO:0000256" key="3">
    <source>
        <dbReference type="ARBA" id="ARBA00012363"/>
    </source>
</evidence>
<keyword evidence="11" id="KW-0418">Kinase</keyword>
<dbReference type="GeneID" id="9060906"/>
<dbReference type="InterPro" id="IPR013035">
    <property type="entry name" value="PEP_carboxykinase_C"/>
</dbReference>
<comment type="pathway">
    <text evidence="1">Carbohydrate biosynthesis; gluconeogenesis.</text>
</comment>
<dbReference type="InterPro" id="IPR008210">
    <property type="entry name" value="PEP_carboxykinase_N"/>
</dbReference>
<dbReference type="Proteomes" id="UP000007800">
    <property type="component" value="Unassembled WGS sequence"/>
</dbReference>
<dbReference type="NCBIfam" id="NF006820">
    <property type="entry name" value="PRK09344.1-2"/>
    <property type="match status" value="1"/>
</dbReference>
<dbReference type="EC" id="4.1.1.49" evidence="3"/>
<dbReference type="OrthoDB" id="184182at2759"/>
<evidence type="ECO:0000256" key="4">
    <source>
        <dbReference type="ARBA" id="ARBA00022432"/>
    </source>
</evidence>
<comment type="catalytic activity">
    <reaction evidence="9">
        <text>oxaloacetate + ATP = phosphoenolpyruvate + ADP + CO2</text>
        <dbReference type="Rhea" id="RHEA:18617"/>
        <dbReference type="ChEBI" id="CHEBI:16452"/>
        <dbReference type="ChEBI" id="CHEBI:16526"/>
        <dbReference type="ChEBI" id="CHEBI:30616"/>
        <dbReference type="ChEBI" id="CHEBI:58702"/>
        <dbReference type="ChEBI" id="CHEBI:456216"/>
        <dbReference type="EC" id="4.1.1.49"/>
    </reaction>
</comment>
<dbReference type="PIRSF" id="PIRSF006294">
    <property type="entry name" value="PEP_crbxkin"/>
    <property type="match status" value="1"/>
</dbReference>
<evidence type="ECO:0000256" key="5">
    <source>
        <dbReference type="ARBA" id="ARBA00022741"/>
    </source>
</evidence>
<feature type="compositionally biased region" description="Polar residues" evidence="10">
    <location>
        <begin position="604"/>
        <end position="621"/>
    </location>
</feature>
<proteinExistence type="inferred from homology"/>
<dbReference type="PANTHER" id="PTHR30031:SF0">
    <property type="entry name" value="PHOSPHOENOLPYRUVATE CARBOXYKINASE (ATP)"/>
    <property type="match status" value="1"/>
</dbReference>
<dbReference type="FunFam" id="2.170.8.10:FF:000001">
    <property type="entry name" value="Phosphoenolpyruvate carboxykinase (ATP)"/>
    <property type="match status" value="1"/>
</dbReference>
<accession>C5KHD2</accession>
<dbReference type="PANTHER" id="PTHR30031">
    <property type="entry name" value="PHOSPHOENOLPYRUVATE CARBOXYKINASE ATP"/>
    <property type="match status" value="1"/>
</dbReference>
<comment type="similarity">
    <text evidence="2">Belongs to the phosphoenolpyruvate carboxykinase (ATP) family.</text>
</comment>
<dbReference type="NCBIfam" id="TIGR00224">
    <property type="entry name" value="pckA"/>
    <property type="match status" value="1"/>
</dbReference>
<dbReference type="GO" id="GO:0016301">
    <property type="term" value="F:kinase activity"/>
    <property type="evidence" value="ECO:0007669"/>
    <property type="project" value="UniProtKB-KW"/>
</dbReference>
<keyword evidence="5" id="KW-0547">Nucleotide-binding</keyword>
<evidence type="ECO:0000256" key="7">
    <source>
        <dbReference type="ARBA" id="ARBA00022840"/>
    </source>
</evidence>
<dbReference type="AlphaFoldDB" id="C5KHD2"/>
<keyword evidence="4" id="KW-0312">Gluconeogenesis</keyword>
<dbReference type="RefSeq" id="XP_002784198.1">
    <property type="nucleotide sequence ID" value="XM_002784152.1"/>
</dbReference>
<dbReference type="NCBIfam" id="NF006821">
    <property type="entry name" value="PRK09344.1-3"/>
    <property type="match status" value="1"/>
</dbReference>
<dbReference type="Gene3D" id="3.90.228.20">
    <property type="match status" value="1"/>
</dbReference>
<dbReference type="SUPFAM" id="SSF53795">
    <property type="entry name" value="PEP carboxykinase-like"/>
    <property type="match status" value="1"/>
</dbReference>
<dbReference type="Gene3D" id="2.170.8.10">
    <property type="entry name" value="Phosphoenolpyruvate Carboxykinase, domain 2"/>
    <property type="match status" value="1"/>
</dbReference>
<evidence type="ECO:0000256" key="2">
    <source>
        <dbReference type="ARBA" id="ARBA00006052"/>
    </source>
</evidence>
<keyword evidence="11" id="KW-0808">Transferase</keyword>
<reference evidence="11 12" key="1">
    <citation type="submission" date="2008-07" db="EMBL/GenBank/DDBJ databases">
        <authorList>
            <person name="El-Sayed N."/>
            <person name="Caler E."/>
            <person name="Inman J."/>
            <person name="Amedeo P."/>
            <person name="Hass B."/>
            <person name="Wortman J."/>
        </authorList>
    </citation>
    <scope>NUCLEOTIDE SEQUENCE [LARGE SCALE GENOMIC DNA]</scope>
    <source>
        <strain evidence="12">ATCC 50983 / TXsc</strain>
    </source>
</reference>
<protein>
    <recommendedName>
        <fullName evidence="3">phosphoenolpyruvate carboxykinase (ATP)</fullName>
        <ecNumber evidence="3">4.1.1.49</ecNumber>
    </recommendedName>
</protein>
<dbReference type="GO" id="GO:0004612">
    <property type="term" value="F:phosphoenolpyruvate carboxykinase (ATP) activity"/>
    <property type="evidence" value="ECO:0007669"/>
    <property type="project" value="UniProtKB-EC"/>
</dbReference>
<dbReference type="GO" id="GO:0006094">
    <property type="term" value="P:gluconeogenesis"/>
    <property type="evidence" value="ECO:0007669"/>
    <property type="project" value="UniProtKB-UniPathway"/>
</dbReference>
<dbReference type="Pfam" id="PF01293">
    <property type="entry name" value="PEPCK_ATP"/>
    <property type="match status" value="1"/>
</dbReference>
<evidence type="ECO:0000256" key="9">
    <source>
        <dbReference type="ARBA" id="ARBA00047371"/>
    </source>
</evidence>
<dbReference type="GO" id="GO:0005829">
    <property type="term" value="C:cytosol"/>
    <property type="evidence" value="ECO:0007669"/>
    <property type="project" value="TreeGrafter"/>
</dbReference>
<dbReference type="InParanoid" id="C5KHD2"/>
<evidence type="ECO:0000256" key="10">
    <source>
        <dbReference type="SAM" id="MobiDB-lite"/>
    </source>
</evidence>
<dbReference type="FunCoup" id="C5KHD2">
    <property type="interactions" value="156"/>
</dbReference>
<keyword evidence="11" id="KW-0670">Pyruvate</keyword>